<dbReference type="GO" id="GO:0008270">
    <property type="term" value="F:zinc ion binding"/>
    <property type="evidence" value="ECO:0007669"/>
    <property type="project" value="UniProtKB-KW"/>
</dbReference>
<organism evidence="10 11">
    <name type="scientific">Punica granatum</name>
    <name type="common">Pomegranate</name>
    <dbReference type="NCBI Taxonomy" id="22663"/>
    <lineage>
        <taxon>Eukaryota</taxon>
        <taxon>Viridiplantae</taxon>
        <taxon>Streptophyta</taxon>
        <taxon>Embryophyta</taxon>
        <taxon>Tracheophyta</taxon>
        <taxon>Spermatophyta</taxon>
        <taxon>Magnoliopsida</taxon>
        <taxon>eudicotyledons</taxon>
        <taxon>Gunneridae</taxon>
        <taxon>Pentapetalae</taxon>
        <taxon>rosids</taxon>
        <taxon>malvids</taxon>
        <taxon>Myrtales</taxon>
        <taxon>Lythraceae</taxon>
        <taxon>Punica</taxon>
    </lineage>
</organism>
<name>A0A2I0J1Q2_PUNGR</name>
<comment type="caution">
    <text evidence="10">The sequence shown here is derived from an EMBL/GenBank/DDBJ whole genome shotgun (WGS) entry which is preliminary data.</text>
</comment>
<protein>
    <recommendedName>
        <fullName evidence="2">RING-type E3 ubiquitin transferase</fullName>
        <ecNumber evidence="2">2.3.2.27</ecNumber>
    </recommendedName>
</protein>
<evidence type="ECO:0000256" key="1">
    <source>
        <dbReference type="ARBA" id="ARBA00000900"/>
    </source>
</evidence>
<dbReference type="AlphaFoldDB" id="A0A2I0J1Q2"/>
<evidence type="ECO:0000256" key="6">
    <source>
        <dbReference type="ARBA" id="ARBA00022786"/>
    </source>
</evidence>
<dbReference type="SMART" id="SM00184">
    <property type="entry name" value="RING"/>
    <property type="match status" value="1"/>
</dbReference>
<keyword evidence="6" id="KW-0833">Ubl conjugation pathway</keyword>
<dbReference type="EMBL" id="PGOL01002143">
    <property type="protein sequence ID" value="PKI50167.1"/>
    <property type="molecule type" value="Genomic_DNA"/>
</dbReference>
<reference evidence="10 11" key="1">
    <citation type="submission" date="2017-11" db="EMBL/GenBank/DDBJ databases">
        <title>De-novo sequencing of pomegranate (Punica granatum L.) genome.</title>
        <authorList>
            <person name="Akparov Z."/>
            <person name="Amiraslanov A."/>
            <person name="Hajiyeva S."/>
            <person name="Abbasov M."/>
            <person name="Kaur K."/>
            <person name="Hamwieh A."/>
            <person name="Solovyev V."/>
            <person name="Salamov A."/>
            <person name="Braich B."/>
            <person name="Kosarev P."/>
            <person name="Mahmoud A."/>
            <person name="Hajiyev E."/>
            <person name="Babayeva S."/>
            <person name="Izzatullayeva V."/>
            <person name="Mammadov A."/>
            <person name="Mammadov A."/>
            <person name="Sharifova S."/>
            <person name="Ojaghi J."/>
            <person name="Eynullazada K."/>
            <person name="Bayramov B."/>
            <person name="Abdulazimova A."/>
            <person name="Shahmuradov I."/>
        </authorList>
    </citation>
    <scope>NUCLEOTIDE SEQUENCE [LARGE SCALE GENOMIC DNA]</scope>
    <source>
        <strain evidence="11">cv. AG2017</strain>
        <tissue evidence="10">Leaf</tissue>
    </source>
</reference>
<dbReference type="InterPro" id="IPR001841">
    <property type="entry name" value="Znf_RING"/>
</dbReference>
<dbReference type="PANTHER" id="PTHR22937">
    <property type="entry name" value="E3 UBIQUITIN-PROTEIN LIGASE RNF165"/>
    <property type="match status" value="1"/>
</dbReference>
<evidence type="ECO:0000256" key="8">
    <source>
        <dbReference type="PROSITE-ProRule" id="PRU00175"/>
    </source>
</evidence>
<gene>
    <name evidence="10" type="ORF">CRG98_029491</name>
</gene>
<dbReference type="Pfam" id="PF13639">
    <property type="entry name" value="zf-RING_2"/>
    <property type="match status" value="1"/>
</dbReference>
<dbReference type="InterPro" id="IPR045191">
    <property type="entry name" value="MBR1/2-like"/>
</dbReference>
<dbReference type="Proteomes" id="UP000233551">
    <property type="component" value="Unassembled WGS sequence"/>
</dbReference>
<comment type="catalytic activity">
    <reaction evidence="1">
        <text>S-ubiquitinyl-[E2 ubiquitin-conjugating enzyme]-L-cysteine + [acceptor protein]-L-lysine = [E2 ubiquitin-conjugating enzyme]-L-cysteine + N(6)-ubiquitinyl-[acceptor protein]-L-lysine.</text>
        <dbReference type="EC" id="2.3.2.27"/>
    </reaction>
</comment>
<keyword evidence="5 8" id="KW-0863">Zinc-finger</keyword>
<dbReference type="SUPFAM" id="SSF57850">
    <property type="entry name" value="RING/U-box"/>
    <property type="match status" value="1"/>
</dbReference>
<dbReference type="PROSITE" id="PS50089">
    <property type="entry name" value="ZF_RING_2"/>
    <property type="match status" value="1"/>
</dbReference>
<evidence type="ECO:0000256" key="4">
    <source>
        <dbReference type="ARBA" id="ARBA00022723"/>
    </source>
</evidence>
<dbReference type="GO" id="GO:0061630">
    <property type="term" value="F:ubiquitin protein ligase activity"/>
    <property type="evidence" value="ECO:0007669"/>
    <property type="project" value="UniProtKB-EC"/>
</dbReference>
<evidence type="ECO:0000313" key="11">
    <source>
        <dbReference type="Proteomes" id="UP000233551"/>
    </source>
</evidence>
<keyword evidence="4" id="KW-0479">Metal-binding</keyword>
<evidence type="ECO:0000256" key="2">
    <source>
        <dbReference type="ARBA" id="ARBA00012483"/>
    </source>
</evidence>
<evidence type="ECO:0000259" key="9">
    <source>
        <dbReference type="PROSITE" id="PS50089"/>
    </source>
</evidence>
<sequence>MLSIHSPMPVRIPEEAPDTHATLRFNVDDMSYEQLMELGESIGSVSTGLTETLISQHVTRRKFEPPTVALPDKLEKELCCICQDEYDEGADIARLACGHEYHFNCIQQWLVRKNDCPICKRKAIKL</sequence>
<proteinExistence type="predicted"/>
<keyword evidence="11" id="KW-1185">Reference proteome</keyword>
<evidence type="ECO:0000313" key="10">
    <source>
        <dbReference type="EMBL" id="PKI50167.1"/>
    </source>
</evidence>
<keyword evidence="3" id="KW-0808">Transferase</keyword>
<dbReference type="STRING" id="22663.A0A2I0J1Q2"/>
<feature type="domain" description="RING-type" evidence="9">
    <location>
        <begin position="79"/>
        <end position="120"/>
    </location>
</feature>
<accession>A0A2I0J1Q2</accession>
<dbReference type="EC" id="2.3.2.27" evidence="2"/>
<dbReference type="Gene3D" id="3.30.40.10">
    <property type="entry name" value="Zinc/RING finger domain, C3HC4 (zinc finger)"/>
    <property type="match status" value="1"/>
</dbReference>
<dbReference type="PANTHER" id="PTHR22937:SF209">
    <property type="entry name" value="RING-TYPE E3 UBIQUITIN TRANSFERASE"/>
    <property type="match status" value="1"/>
</dbReference>
<dbReference type="InterPro" id="IPR013083">
    <property type="entry name" value="Znf_RING/FYVE/PHD"/>
</dbReference>
<evidence type="ECO:0000256" key="3">
    <source>
        <dbReference type="ARBA" id="ARBA00022679"/>
    </source>
</evidence>
<evidence type="ECO:0000256" key="5">
    <source>
        <dbReference type="ARBA" id="ARBA00022771"/>
    </source>
</evidence>
<keyword evidence="7" id="KW-0862">Zinc</keyword>
<evidence type="ECO:0000256" key="7">
    <source>
        <dbReference type="ARBA" id="ARBA00022833"/>
    </source>
</evidence>